<comment type="subcellular location">
    <subcellularLocation>
        <location evidence="1">Nucleus</location>
    </subcellularLocation>
</comment>
<dbReference type="GO" id="GO:0008270">
    <property type="term" value="F:zinc ion binding"/>
    <property type="evidence" value="ECO:0007669"/>
    <property type="project" value="UniProtKB-KW"/>
</dbReference>
<evidence type="ECO:0000256" key="2">
    <source>
        <dbReference type="ARBA" id="ARBA00022723"/>
    </source>
</evidence>
<dbReference type="GO" id="GO:0000978">
    <property type="term" value="F:RNA polymerase II cis-regulatory region sequence-specific DNA binding"/>
    <property type="evidence" value="ECO:0007669"/>
    <property type="project" value="InterPro"/>
</dbReference>
<evidence type="ECO:0000313" key="12">
    <source>
        <dbReference type="Proteomes" id="UP000007963"/>
    </source>
</evidence>
<keyword evidence="5" id="KW-0862">Zinc</keyword>
<dbReference type="HOGENOM" id="CLU_694401_0_0_1"/>
<dbReference type="PANTHER" id="PTHR40626:SF3">
    <property type="entry name" value="TRANSCRIPTION FACTOR WITH C2H2 AND ZN(2)-CYS(6) DNA BINDING DOMAIN (EUROFUNG)-RELATED"/>
    <property type="match status" value="1"/>
</dbReference>
<keyword evidence="2" id="KW-0479">Metal-binding</keyword>
<feature type="region of interest" description="Disordered" evidence="9">
    <location>
        <begin position="148"/>
        <end position="186"/>
    </location>
</feature>
<dbReference type="GO" id="GO:0000785">
    <property type="term" value="C:chromatin"/>
    <property type="evidence" value="ECO:0007669"/>
    <property type="project" value="TreeGrafter"/>
</dbReference>
<dbReference type="STRING" id="341663.Q0C9Y3"/>
<evidence type="ECO:0000256" key="6">
    <source>
        <dbReference type="ARBA" id="ARBA00023015"/>
    </source>
</evidence>
<evidence type="ECO:0000256" key="8">
    <source>
        <dbReference type="ARBA" id="ARBA00023242"/>
    </source>
</evidence>
<dbReference type="InterPro" id="IPR007219">
    <property type="entry name" value="XnlR_reg_dom"/>
</dbReference>
<evidence type="ECO:0000256" key="3">
    <source>
        <dbReference type="ARBA" id="ARBA00022737"/>
    </source>
</evidence>
<keyword evidence="7" id="KW-0804">Transcription</keyword>
<evidence type="ECO:0000256" key="4">
    <source>
        <dbReference type="ARBA" id="ARBA00022771"/>
    </source>
</evidence>
<dbReference type="OMA" id="FSQNAND"/>
<dbReference type="Pfam" id="PF04082">
    <property type="entry name" value="Fungal_trans"/>
    <property type="match status" value="1"/>
</dbReference>
<evidence type="ECO:0000256" key="1">
    <source>
        <dbReference type="ARBA" id="ARBA00004123"/>
    </source>
</evidence>
<dbReference type="eggNOG" id="KOG1721">
    <property type="taxonomic scope" value="Eukaryota"/>
</dbReference>
<keyword evidence="3" id="KW-0677">Repeat</keyword>
<feature type="domain" description="Xylanolytic transcriptional activator regulatory" evidence="10">
    <location>
        <begin position="243"/>
        <end position="394"/>
    </location>
</feature>
<organism evidence="11 12">
    <name type="scientific">Aspergillus terreus (strain NIH 2624 / FGSC A1156)</name>
    <dbReference type="NCBI Taxonomy" id="341663"/>
    <lineage>
        <taxon>Eukaryota</taxon>
        <taxon>Fungi</taxon>
        <taxon>Dikarya</taxon>
        <taxon>Ascomycota</taxon>
        <taxon>Pezizomycotina</taxon>
        <taxon>Eurotiomycetes</taxon>
        <taxon>Eurotiomycetidae</taxon>
        <taxon>Eurotiales</taxon>
        <taxon>Aspergillaceae</taxon>
        <taxon>Aspergillus</taxon>
        <taxon>Aspergillus subgen. Circumdati</taxon>
    </lineage>
</organism>
<evidence type="ECO:0000259" key="10">
    <source>
        <dbReference type="Pfam" id="PF04082"/>
    </source>
</evidence>
<evidence type="ECO:0000313" key="11">
    <source>
        <dbReference type="EMBL" id="EAU29692.1"/>
    </source>
</evidence>
<keyword evidence="8" id="KW-0539">Nucleus</keyword>
<protein>
    <recommendedName>
        <fullName evidence="10">Xylanolytic transcriptional activator regulatory domain-containing protein</fullName>
    </recommendedName>
</protein>
<dbReference type="GO" id="GO:0006351">
    <property type="term" value="P:DNA-templated transcription"/>
    <property type="evidence" value="ECO:0007669"/>
    <property type="project" value="InterPro"/>
</dbReference>
<feature type="compositionally biased region" description="Polar residues" evidence="9">
    <location>
        <begin position="161"/>
        <end position="180"/>
    </location>
</feature>
<dbReference type="VEuPathDB" id="FungiDB:ATEG_09501"/>
<dbReference type="Proteomes" id="UP000007963">
    <property type="component" value="Unassembled WGS sequence"/>
</dbReference>
<sequence length="397" mass="45027">MANMPAQQQHDLNEILHSTGPYNQIADSGQPQLTEDTHSRSGPTEPNAGETDGLCLLPETPSSETRWSDMRLDDIQLLLDPVFLDRDEDSHLQHVPANAVGVPCIDIDPADTFNFLARIANKETAPLETRYDCGSLYERQWAGREVMNDASSRQHVDQRTDSIASLDQQNVGTAKESSSYPLDVSPDDLFPPQKSTSLVRPASEIVQQIRDLSQRSTIMHTWTPQLEKDCVRFFSPKNLEKFIRIYWTSWHPHYPVIHKPTFSIVHAPPHLTAAMATIGACFSPNPNDRHSVKLWLNSVEEMVFLNKYFGDIMLHDPATVNVRDIVQLLQAAHCVCTYQISEGSQVSRRRMRRQRFSMLVSLARDLNLFNVAHSSLDSFHGNDFCWDSFIATEECIR</sequence>
<evidence type="ECO:0000256" key="5">
    <source>
        <dbReference type="ARBA" id="ARBA00022833"/>
    </source>
</evidence>
<gene>
    <name evidence="11" type="ORF">ATEG_09501</name>
</gene>
<name>Q0C9Y3_ASPTN</name>
<reference evidence="12" key="1">
    <citation type="submission" date="2005-09" db="EMBL/GenBank/DDBJ databases">
        <title>Annotation of the Aspergillus terreus NIH2624 genome.</title>
        <authorList>
            <person name="Birren B.W."/>
            <person name="Lander E.S."/>
            <person name="Galagan J.E."/>
            <person name="Nusbaum C."/>
            <person name="Devon K."/>
            <person name="Henn M."/>
            <person name="Ma L.-J."/>
            <person name="Jaffe D.B."/>
            <person name="Butler J."/>
            <person name="Alvarez P."/>
            <person name="Gnerre S."/>
            <person name="Grabherr M."/>
            <person name="Kleber M."/>
            <person name="Mauceli E.W."/>
            <person name="Brockman W."/>
            <person name="Rounsley S."/>
            <person name="Young S.K."/>
            <person name="LaButti K."/>
            <person name="Pushparaj V."/>
            <person name="DeCaprio D."/>
            <person name="Crawford M."/>
            <person name="Koehrsen M."/>
            <person name="Engels R."/>
            <person name="Montgomery P."/>
            <person name="Pearson M."/>
            <person name="Howarth C."/>
            <person name="Larson L."/>
            <person name="Luoma S."/>
            <person name="White J."/>
            <person name="Alvarado L."/>
            <person name="Kodira C.D."/>
            <person name="Zeng Q."/>
            <person name="Oleary S."/>
            <person name="Yandava C."/>
            <person name="Denning D.W."/>
            <person name="Nierman W.C."/>
            <person name="Milne T."/>
            <person name="Madden K."/>
        </authorList>
    </citation>
    <scope>NUCLEOTIDE SEQUENCE [LARGE SCALE GENOMIC DNA]</scope>
    <source>
        <strain evidence="12">NIH 2624 / FGSC A1156</strain>
    </source>
</reference>
<feature type="compositionally biased region" description="Polar residues" evidence="9">
    <location>
        <begin position="20"/>
        <end position="44"/>
    </location>
</feature>
<dbReference type="EMBL" id="CH476608">
    <property type="protein sequence ID" value="EAU29692.1"/>
    <property type="molecule type" value="Genomic_DNA"/>
</dbReference>
<keyword evidence="6" id="KW-0805">Transcription regulation</keyword>
<evidence type="ECO:0000256" key="9">
    <source>
        <dbReference type="SAM" id="MobiDB-lite"/>
    </source>
</evidence>
<dbReference type="RefSeq" id="XP_001218123.1">
    <property type="nucleotide sequence ID" value="XM_001218122.1"/>
</dbReference>
<dbReference type="AlphaFoldDB" id="Q0C9Y3"/>
<feature type="region of interest" description="Disordered" evidence="9">
    <location>
        <begin position="15"/>
        <end position="57"/>
    </location>
</feature>
<dbReference type="OrthoDB" id="654211at2759"/>
<dbReference type="GeneID" id="4354550"/>
<proteinExistence type="predicted"/>
<dbReference type="GO" id="GO:0000981">
    <property type="term" value="F:DNA-binding transcription factor activity, RNA polymerase II-specific"/>
    <property type="evidence" value="ECO:0007669"/>
    <property type="project" value="InterPro"/>
</dbReference>
<keyword evidence="4" id="KW-0863">Zinc-finger</keyword>
<accession>Q0C9Y3</accession>
<dbReference type="CDD" id="cd12148">
    <property type="entry name" value="fungal_TF_MHR"/>
    <property type="match status" value="1"/>
</dbReference>
<dbReference type="GO" id="GO:0005634">
    <property type="term" value="C:nucleus"/>
    <property type="evidence" value="ECO:0007669"/>
    <property type="project" value="UniProtKB-SubCell"/>
</dbReference>
<dbReference type="PANTHER" id="PTHR40626">
    <property type="entry name" value="MIP31509P"/>
    <property type="match status" value="1"/>
</dbReference>
<evidence type="ECO:0000256" key="7">
    <source>
        <dbReference type="ARBA" id="ARBA00023163"/>
    </source>
</evidence>
<dbReference type="InterPro" id="IPR051059">
    <property type="entry name" value="VerF-like"/>
</dbReference>